<reference evidence="2" key="1">
    <citation type="submission" date="2021-01" db="EMBL/GenBank/DDBJ databases">
        <authorList>
            <person name="Kaushik A."/>
        </authorList>
    </citation>
    <scope>NUCLEOTIDE SEQUENCE</scope>
    <source>
        <strain evidence="2">AG1-1B</strain>
    </source>
</reference>
<proteinExistence type="predicted"/>
<protein>
    <submittedName>
        <fullName evidence="2">Uncharacterized protein</fullName>
    </submittedName>
</protein>
<name>A0A8H3GG26_9AGAM</name>
<dbReference type="EMBL" id="CAJMWQ010001368">
    <property type="protein sequence ID" value="CAE6448238.1"/>
    <property type="molecule type" value="Genomic_DNA"/>
</dbReference>
<evidence type="ECO:0000313" key="2">
    <source>
        <dbReference type="EMBL" id="CAE6448238.1"/>
    </source>
</evidence>
<accession>A0A8H3GG26</accession>
<gene>
    <name evidence="2" type="ORF">RDB_LOCUS76468</name>
</gene>
<feature type="compositionally biased region" description="Basic residues" evidence="1">
    <location>
        <begin position="398"/>
        <end position="411"/>
    </location>
</feature>
<evidence type="ECO:0000313" key="3">
    <source>
        <dbReference type="Proteomes" id="UP000663826"/>
    </source>
</evidence>
<organism evidence="2 3">
    <name type="scientific">Rhizoctonia solani</name>
    <dbReference type="NCBI Taxonomy" id="456999"/>
    <lineage>
        <taxon>Eukaryota</taxon>
        <taxon>Fungi</taxon>
        <taxon>Dikarya</taxon>
        <taxon>Basidiomycota</taxon>
        <taxon>Agaricomycotina</taxon>
        <taxon>Agaricomycetes</taxon>
        <taxon>Cantharellales</taxon>
        <taxon>Ceratobasidiaceae</taxon>
        <taxon>Rhizoctonia</taxon>
    </lineage>
</organism>
<comment type="caution">
    <text evidence="2">The sequence shown here is derived from an EMBL/GenBank/DDBJ whole genome shotgun (WGS) entry which is preliminary data.</text>
</comment>
<feature type="region of interest" description="Disordered" evidence="1">
    <location>
        <begin position="447"/>
        <end position="525"/>
    </location>
</feature>
<dbReference type="Proteomes" id="UP000663826">
    <property type="component" value="Unassembled WGS sequence"/>
</dbReference>
<sequence>MSKSTTAVRAAEKAKRKARDEVRVKIAAAAYEIEEALHDLIESKATELGVDATDLRSRFMLYANARTTAYKATVWNGLVHIKSKEWADKKADYQGSAFIGYVVERIHEDNLYDIDNMSQEEKDSYLEAARQSRAAKLNAGTAKTSTDRLVQGSVKTEASAMMQRLDYLHLNTAIEFILFVVKGRPQDGLVGMYHTSPKARTFMESHLSLPIGHFVELMQGSVLGGAAGLLGSHRNPTQMAKTELRQTFLKSLREAAVSVGKDGSAPMISDPLEISMVEYKNYVNIIRQYKVEMVGWPIDSNGSLVDPGTMGLAKLRAFTKLINDPNSDYGFRRISNADWEARCRKYDEGIATGSIKVSTRKVRSDSGKKRKGTEVIDAIELAQSMANQKKKHDEKTKKSNKAKYRSKKGLKKSQDNPDIPITEPPNGDIVEDNSLANAAELPVGNTNELNTFNFDPPADAPVWPGEAPQVPLTPQSHNAPIPGLDPPGQASPHTPERTFRVRHSKSSVVHPHSAPRSPLRYPSQPTVFQGTNIPLVLDPRLDIANV</sequence>
<feature type="region of interest" description="Disordered" evidence="1">
    <location>
        <begin position="384"/>
        <end position="431"/>
    </location>
</feature>
<evidence type="ECO:0000256" key="1">
    <source>
        <dbReference type="SAM" id="MobiDB-lite"/>
    </source>
</evidence>
<dbReference type="AlphaFoldDB" id="A0A8H3GG26"/>